<dbReference type="Proteomes" id="UP001060215">
    <property type="component" value="Chromosome 1"/>
</dbReference>
<evidence type="ECO:0000313" key="1">
    <source>
        <dbReference type="EMBL" id="KAI8029341.1"/>
    </source>
</evidence>
<reference evidence="1 2" key="1">
    <citation type="journal article" date="2022" name="Plant J.">
        <title>Chromosome-level genome of Camellia lanceoleosa provides a valuable resource for understanding genome evolution and self-incompatibility.</title>
        <authorList>
            <person name="Gong W."/>
            <person name="Xiao S."/>
            <person name="Wang L."/>
            <person name="Liao Z."/>
            <person name="Chang Y."/>
            <person name="Mo W."/>
            <person name="Hu G."/>
            <person name="Li W."/>
            <person name="Zhao G."/>
            <person name="Zhu H."/>
            <person name="Hu X."/>
            <person name="Ji K."/>
            <person name="Xiang X."/>
            <person name="Song Q."/>
            <person name="Yuan D."/>
            <person name="Jin S."/>
            <person name="Zhang L."/>
        </authorList>
    </citation>
    <scope>NUCLEOTIDE SEQUENCE [LARGE SCALE GENOMIC DNA]</scope>
    <source>
        <strain evidence="1">SQ_2022a</strain>
    </source>
</reference>
<protein>
    <submittedName>
        <fullName evidence="1">Uncharacterized protein</fullName>
    </submittedName>
</protein>
<accession>A0ACC0IV62</accession>
<name>A0ACC0IV62_9ERIC</name>
<dbReference type="EMBL" id="CM045758">
    <property type="protein sequence ID" value="KAI8029341.1"/>
    <property type="molecule type" value="Genomic_DNA"/>
</dbReference>
<gene>
    <name evidence="1" type="ORF">LOK49_LG01G00144</name>
</gene>
<sequence>MAATKREATAIKLFYEKLRSPPSSMAAAKREAAMKLFYEKLQSAFPLPCLMVSFKLTKLIYGQREIEALVKKRMEENQKKTEAGSGDEKNERVKKPTATMSPVEMMSTFLVLQGIMDSVVKDTSTVPFAKKQWRMLLGRRQRADVSSILKELRSGNANVKAIAAKLNAIDVKLETLMGNFNILIPPPQPPLLLL</sequence>
<evidence type="ECO:0000313" key="2">
    <source>
        <dbReference type="Proteomes" id="UP001060215"/>
    </source>
</evidence>
<comment type="caution">
    <text evidence="1">The sequence shown here is derived from an EMBL/GenBank/DDBJ whole genome shotgun (WGS) entry which is preliminary data.</text>
</comment>
<keyword evidence="2" id="KW-1185">Reference proteome</keyword>
<organism evidence="1 2">
    <name type="scientific">Camellia lanceoleosa</name>
    <dbReference type="NCBI Taxonomy" id="1840588"/>
    <lineage>
        <taxon>Eukaryota</taxon>
        <taxon>Viridiplantae</taxon>
        <taxon>Streptophyta</taxon>
        <taxon>Embryophyta</taxon>
        <taxon>Tracheophyta</taxon>
        <taxon>Spermatophyta</taxon>
        <taxon>Magnoliopsida</taxon>
        <taxon>eudicotyledons</taxon>
        <taxon>Gunneridae</taxon>
        <taxon>Pentapetalae</taxon>
        <taxon>asterids</taxon>
        <taxon>Ericales</taxon>
        <taxon>Theaceae</taxon>
        <taxon>Camellia</taxon>
    </lineage>
</organism>
<proteinExistence type="predicted"/>